<evidence type="ECO:0000313" key="3">
    <source>
        <dbReference type="Proteomes" id="UP000031737"/>
    </source>
</evidence>
<keyword evidence="1" id="KW-0472">Membrane</keyword>
<gene>
    <name evidence="2" type="ORF">TRSC58_07439</name>
</gene>
<keyword evidence="1" id="KW-1133">Transmembrane helix</keyword>
<name>A0A061IT67_TRYRA</name>
<sequence>MLVEAEGRSVLFFYDHHTHASRCTAAFSLRALLCPTDAATATHAAPIYLFACLFVCFLIYFFLLLLLLSYSLLLRCRCACFFLSVPHARPPALAHDRTTLSLHCCSTYTPKNRV</sequence>
<dbReference type="EMBL" id="AUPL01007690">
    <property type="protein sequence ID" value="ESL04981.1"/>
    <property type="molecule type" value="Genomic_DNA"/>
</dbReference>
<reference evidence="2 3" key="1">
    <citation type="submission" date="2013-07" db="EMBL/GenBank/DDBJ databases">
        <authorList>
            <person name="Stoco P.H."/>
            <person name="Wagner G."/>
            <person name="Gerber A."/>
            <person name="Zaha A."/>
            <person name="Thompson C."/>
            <person name="Bartholomeu D.C."/>
            <person name="Luckemeyer D.D."/>
            <person name="Bahia D."/>
            <person name="Loreto E."/>
            <person name="Prestes E.B."/>
            <person name="Lima F.M."/>
            <person name="Rodrigues-Luiz G."/>
            <person name="Vallejo G.A."/>
            <person name="Filho J.F."/>
            <person name="Monteiro K.M."/>
            <person name="Tyler K.M."/>
            <person name="de Almeida L.G."/>
            <person name="Ortiz M.F."/>
            <person name="Siervo M.A."/>
            <person name="de Moraes M.H."/>
            <person name="Cunha O.L."/>
            <person name="Mendonca-Neto R."/>
            <person name="Silva R."/>
            <person name="Teixeira S.M."/>
            <person name="Murta S.M."/>
            <person name="Sincero T.C."/>
            <person name="Mendes T.A."/>
            <person name="Urmenyi T.P."/>
            <person name="Silva V.G."/>
            <person name="da Rocha W.D."/>
            <person name="Andersson B."/>
            <person name="Romanha A.J."/>
            <person name="Steindel M."/>
            <person name="de Vasconcelos A.T."/>
            <person name="Grisard E.C."/>
        </authorList>
    </citation>
    <scope>NUCLEOTIDE SEQUENCE [LARGE SCALE GENOMIC DNA]</scope>
    <source>
        <strain evidence="2 3">SC58</strain>
    </source>
</reference>
<feature type="transmembrane region" description="Helical" evidence="1">
    <location>
        <begin position="47"/>
        <end position="68"/>
    </location>
</feature>
<evidence type="ECO:0000256" key="1">
    <source>
        <dbReference type="SAM" id="Phobius"/>
    </source>
</evidence>
<proteinExistence type="predicted"/>
<dbReference type="Proteomes" id="UP000031737">
    <property type="component" value="Unassembled WGS sequence"/>
</dbReference>
<organism evidence="2 3">
    <name type="scientific">Trypanosoma rangeli SC58</name>
    <dbReference type="NCBI Taxonomy" id="429131"/>
    <lineage>
        <taxon>Eukaryota</taxon>
        <taxon>Discoba</taxon>
        <taxon>Euglenozoa</taxon>
        <taxon>Kinetoplastea</taxon>
        <taxon>Metakinetoplastina</taxon>
        <taxon>Trypanosomatida</taxon>
        <taxon>Trypanosomatidae</taxon>
        <taxon>Trypanosoma</taxon>
        <taxon>Herpetosoma</taxon>
    </lineage>
</organism>
<evidence type="ECO:0000313" key="2">
    <source>
        <dbReference type="EMBL" id="ESL04981.1"/>
    </source>
</evidence>
<dbReference type="AlphaFoldDB" id="A0A061IT67"/>
<dbReference type="VEuPathDB" id="TriTrypDB:TRSC58_07439"/>
<protein>
    <submittedName>
        <fullName evidence="2">Uncharacterized protein</fullName>
    </submittedName>
</protein>
<comment type="caution">
    <text evidence="2">The sequence shown here is derived from an EMBL/GenBank/DDBJ whole genome shotgun (WGS) entry which is preliminary data.</text>
</comment>
<keyword evidence="3" id="KW-1185">Reference proteome</keyword>
<accession>A0A061IT67</accession>
<keyword evidence="1" id="KW-0812">Transmembrane</keyword>